<dbReference type="SUPFAM" id="SSF58104">
    <property type="entry name" value="Methyl-accepting chemotaxis protein (MCP) signaling domain"/>
    <property type="match status" value="1"/>
</dbReference>
<feature type="domain" description="Methyl-accepting transducer" evidence="7">
    <location>
        <begin position="275"/>
        <end position="504"/>
    </location>
</feature>
<dbReference type="InterPro" id="IPR004089">
    <property type="entry name" value="MCPsignal_dom"/>
</dbReference>
<feature type="domain" description="HAMP" evidence="8">
    <location>
        <begin position="227"/>
        <end position="270"/>
    </location>
</feature>
<dbReference type="PRINTS" id="PR00260">
    <property type="entry name" value="CHEMTRNSDUCR"/>
</dbReference>
<proteinExistence type="inferred from homology"/>
<dbReference type="Pfam" id="PF00015">
    <property type="entry name" value="MCPsignal"/>
    <property type="match status" value="1"/>
</dbReference>
<protein>
    <submittedName>
        <fullName evidence="9">Methyl-accepting chemotaxis protein</fullName>
    </submittedName>
</protein>
<keyword evidence="6" id="KW-0472">Membrane</keyword>
<dbReference type="PANTHER" id="PTHR43531">
    <property type="entry name" value="PROTEIN ICFG"/>
    <property type="match status" value="1"/>
</dbReference>
<comment type="caution">
    <text evidence="9">The sequence shown here is derived from an EMBL/GenBank/DDBJ whole genome shotgun (WGS) entry which is preliminary data.</text>
</comment>
<reference evidence="9 10" key="1">
    <citation type="submission" date="2017-07" db="EMBL/GenBank/DDBJ databases">
        <title>Acidovorax KNDSW TSA 6 genome sequence and assembly.</title>
        <authorList>
            <person name="Mayilraj S."/>
        </authorList>
    </citation>
    <scope>NUCLEOTIDE SEQUENCE [LARGE SCALE GENOMIC DNA]</scope>
    <source>
        <strain evidence="9 10">KNDSW-TSA6</strain>
    </source>
</reference>
<evidence type="ECO:0000256" key="1">
    <source>
        <dbReference type="ARBA" id="ARBA00004370"/>
    </source>
</evidence>
<name>A0A235EKJ3_9BURK</name>
<dbReference type="CDD" id="cd11386">
    <property type="entry name" value="MCP_signal"/>
    <property type="match status" value="1"/>
</dbReference>
<dbReference type="AlphaFoldDB" id="A0A235EKJ3"/>
<evidence type="ECO:0000313" key="9">
    <source>
        <dbReference type="EMBL" id="OYD49500.1"/>
    </source>
</evidence>
<evidence type="ECO:0000259" key="8">
    <source>
        <dbReference type="PROSITE" id="PS50885"/>
    </source>
</evidence>
<keyword evidence="10" id="KW-1185">Reference proteome</keyword>
<feature type="coiled-coil region" evidence="5">
    <location>
        <begin position="475"/>
        <end position="513"/>
    </location>
</feature>
<sequence>MEWFKKLPVGSKLIGGFLAVAAVGAVIGINGIQKSSQINDLAQLMYEREIAGMLHATEANINLVAAGRAMRSALLSVSEQERATHLQAASQSVSQATGELDSSAQFFVSDGGKALARDAAAALRDYAAGLDQVAELLKEEELANVRASTDKMRAVRPLADKADDLLGKLVERKRGDAKALNDETDTIYSRIRVLLISLTAGGALVGLAIGVALTRSLTRALGGEPAAVAQAANAIAAGDLSLPIDTSRARAGSVVAAMHDMQRALRSVVGTVREASDSIATGAGQISVGNADLSQRTEEQASNLEETAASMEELTSTVQSSADVSRQAVELARSASAAAHDGGRVVGQVVATMAEINTSSQRISDIIGVIDGIAFQTNILALNAAVEAARAGEQGRGFAVVASEVRSLAQRSAAAAKEIKGLIEDSVGRVEKGSELVNDAGQVMDTLVAQVRSVADLIGDITTATQEQTAGISQINEAVTQLDTVTQQNAALVEEAAAAADSLNHQAQQLVQAVAVFRLGPDAQQPAPAPATGHAVPGASQRLAPALPRAAQRAAPGADGPWKRF</sequence>
<keyword evidence="2" id="KW-0488">Methylation</keyword>
<dbReference type="GO" id="GO:0004888">
    <property type="term" value="F:transmembrane signaling receptor activity"/>
    <property type="evidence" value="ECO:0007669"/>
    <property type="project" value="InterPro"/>
</dbReference>
<dbReference type="InterPro" id="IPR051310">
    <property type="entry name" value="MCP_chemotaxis"/>
</dbReference>
<dbReference type="InterPro" id="IPR003660">
    <property type="entry name" value="HAMP_dom"/>
</dbReference>
<dbReference type="FunFam" id="1.10.287.950:FF:000001">
    <property type="entry name" value="Methyl-accepting chemotaxis sensory transducer"/>
    <property type="match status" value="1"/>
</dbReference>
<dbReference type="EMBL" id="NOIG01000009">
    <property type="protein sequence ID" value="OYD49500.1"/>
    <property type="molecule type" value="Genomic_DNA"/>
</dbReference>
<dbReference type="RefSeq" id="WP_094290372.1">
    <property type="nucleotide sequence ID" value="NZ_NOIG01000009.1"/>
</dbReference>
<keyword evidence="6" id="KW-0812">Transmembrane</keyword>
<feature type="transmembrane region" description="Helical" evidence="6">
    <location>
        <begin position="13"/>
        <end position="32"/>
    </location>
</feature>
<evidence type="ECO:0000259" key="7">
    <source>
        <dbReference type="PROSITE" id="PS50111"/>
    </source>
</evidence>
<dbReference type="InterPro" id="IPR024478">
    <property type="entry name" value="HlyB_4HB_MCP"/>
</dbReference>
<dbReference type="Gene3D" id="1.10.287.950">
    <property type="entry name" value="Methyl-accepting chemotaxis protein"/>
    <property type="match status" value="1"/>
</dbReference>
<evidence type="ECO:0000256" key="4">
    <source>
        <dbReference type="PROSITE-ProRule" id="PRU00284"/>
    </source>
</evidence>
<dbReference type="PANTHER" id="PTHR43531:SF14">
    <property type="entry name" value="METHYL-ACCEPTING CHEMOTAXIS PROTEIN I-RELATED"/>
    <property type="match status" value="1"/>
</dbReference>
<evidence type="ECO:0000256" key="6">
    <source>
        <dbReference type="SAM" id="Phobius"/>
    </source>
</evidence>
<comment type="similarity">
    <text evidence="3">Belongs to the methyl-accepting chemotaxis (MCP) protein family.</text>
</comment>
<evidence type="ECO:0000256" key="3">
    <source>
        <dbReference type="ARBA" id="ARBA00029447"/>
    </source>
</evidence>
<dbReference type="Pfam" id="PF12729">
    <property type="entry name" value="4HB_MCP_1"/>
    <property type="match status" value="1"/>
</dbReference>
<keyword evidence="6" id="KW-1133">Transmembrane helix</keyword>
<dbReference type="GO" id="GO:0005886">
    <property type="term" value="C:plasma membrane"/>
    <property type="evidence" value="ECO:0007669"/>
    <property type="project" value="TreeGrafter"/>
</dbReference>
<dbReference type="GO" id="GO:0007165">
    <property type="term" value="P:signal transduction"/>
    <property type="evidence" value="ECO:0007669"/>
    <property type="project" value="UniProtKB-KW"/>
</dbReference>
<dbReference type="Proteomes" id="UP000215441">
    <property type="component" value="Unassembled WGS sequence"/>
</dbReference>
<dbReference type="OrthoDB" id="9763018at2"/>
<evidence type="ECO:0000256" key="5">
    <source>
        <dbReference type="SAM" id="Coils"/>
    </source>
</evidence>
<dbReference type="PROSITE" id="PS50111">
    <property type="entry name" value="CHEMOTAXIS_TRANSDUC_2"/>
    <property type="match status" value="1"/>
</dbReference>
<keyword evidence="5" id="KW-0175">Coiled coil</keyword>
<dbReference type="SMART" id="SM00283">
    <property type="entry name" value="MA"/>
    <property type="match status" value="1"/>
</dbReference>
<evidence type="ECO:0000256" key="2">
    <source>
        <dbReference type="ARBA" id="ARBA00022481"/>
    </source>
</evidence>
<evidence type="ECO:0000313" key="10">
    <source>
        <dbReference type="Proteomes" id="UP000215441"/>
    </source>
</evidence>
<dbReference type="GO" id="GO:0006935">
    <property type="term" value="P:chemotaxis"/>
    <property type="evidence" value="ECO:0007669"/>
    <property type="project" value="InterPro"/>
</dbReference>
<accession>A0A235EKJ3</accession>
<dbReference type="PROSITE" id="PS50885">
    <property type="entry name" value="HAMP"/>
    <property type="match status" value="1"/>
</dbReference>
<comment type="subcellular location">
    <subcellularLocation>
        <location evidence="1">Membrane</location>
    </subcellularLocation>
</comment>
<dbReference type="InterPro" id="IPR004090">
    <property type="entry name" value="Chemotax_Me-accpt_rcpt"/>
</dbReference>
<organism evidence="9 10">
    <name type="scientific">Acidovorax kalamii</name>
    <dbReference type="NCBI Taxonomy" id="2004485"/>
    <lineage>
        <taxon>Bacteria</taxon>
        <taxon>Pseudomonadati</taxon>
        <taxon>Pseudomonadota</taxon>
        <taxon>Betaproteobacteria</taxon>
        <taxon>Burkholderiales</taxon>
        <taxon>Comamonadaceae</taxon>
        <taxon>Acidovorax</taxon>
    </lineage>
</organism>
<gene>
    <name evidence="9" type="ORF">CBY09_14945</name>
</gene>
<feature type="transmembrane region" description="Helical" evidence="6">
    <location>
        <begin position="193"/>
        <end position="213"/>
    </location>
</feature>
<keyword evidence="4" id="KW-0807">Transducer</keyword>